<dbReference type="SMART" id="SM01134">
    <property type="entry name" value="DeoRC"/>
    <property type="match status" value="1"/>
</dbReference>
<dbReference type="GO" id="GO:0003700">
    <property type="term" value="F:DNA-binding transcription factor activity"/>
    <property type="evidence" value="ECO:0007669"/>
    <property type="project" value="InterPro"/>
</dbReference>
<dbReference type="InterPro" id="IPR036390">
    <property type="entry name" value="WH_DNA-bd_sf"/>
</dbReference>
<evidence type="ECO:0000313" key="6">
    <source>
        <dbReference type="EMBL" id="GEB98827.1"/>
    </source>
</evidence>
<dbReference type="STRING" id="28028.CFLV_08190"/>
<reference evidence="5 7" key="1">
    <citation type="submission" date="2014-08" db="EMBL/GenBank/DDBJ databases">
        <title>Complete genome sequence of Corynebacterium flavescens OJ8(T)(=DSM 20296(T)), isolated from cheese.</title>
        <authorList>
            <person name="Ruckert C."/>
            <person name="Albersmeier A."/>
            <person name="Winkler A."/>
            <person name="Kalinowski J."/>
        </authorList>
    </citation>
    <scope>NUCLEOTIDE SEQUENCE [LARGE SCALE GENOMIC DNA]</scope>
    <source>
        <strain evidence="5 7">OJ8</strain>
    </source>
</reference>
<dbReference type="PRINTS" id="PR00037">
    <property type="entry name" value="HTHLACR"/>
</dbReference>
<feature type="domain" description="HTH deoR-type" evidence="4">
    <location>
        <begin position="11"/>
        <end position="66"/>
    </location>
</feature>
<dbReference type="GO" id="GO:0003677">
    <property type="term" value="F:DNA binding"/>
    <property type="evidence" value="ECO:0007669"/>
    <property type="project" value="UniProtKB-KW"/>
</dbReference>
<accession>A0A1L7CMY2</accession>
<dbReference type="KEGG" id="cfc:CFLV_08190"/>
<dbReference type="EMBL" id="CP009246">
    <property type="protein sequence ID" value="APT87178.1"/>
    <property type="molecule type" value="Genomic_DNA"/>
</dbReference>
<dbReference type="GeneID" id="82880694"/>
<evidence type="ECO:0000313" key="8">
    <source>
        <dbReference type="Proteomes" id="UP000315353"/>
    </source>
</evidence>
<dbReference type="RefSeq" id="WP_075730108.1">
    <property type="nucleotide sequence ID" value="NZ_BJNB01000055.1"/>
</dbReference>
<dbReference type="InterPro" id="IPR037171">
    <property type="entry name" value="NagB/RpiA_transferase-like"/>
</dbReference>
<dbReference type="SUPFAM" id="SSF100950">
    <property type="entry name" value="NagB/RpiA/CoA transferase-like"/>
    <property type="match status" value="1"/>
</dbReference>
<dbReference type="PROSITE" id="PS51000">
    <property type="entry name" value="HTH_DEOR_2"/>
    <property type="match status" value="1"/>
</dbReference>
<keyword evidence="7" id="KW-1185">Reference proteome</keyword>
<keyword evidence="1" id="KW-0805">Transcription regulation</keyword>
<dbReference type="OrthoDB" id="7688673at2"/>
<dbReference type="Pfam" id="PF08220">
    <property type="entry name" value="HTH_DeoR"/>
    <property type="match status" value="1"/>
</dbReference>
<name>A0A1L7CMY2_CORFL</name>
<dbReference type="InterPro" id="IPR036388">
    <property type="entry name" value="WH-like_DNA-bd_sf"/>
</dbReference>
<dbReference type="InterPro" id="IPR050313">
    <property type="entry name" value="Carb_Metab_HTH_regulators"/>
</dbReference>
<gene>
    <name evidence="6" type="ORF">CFL01nite_23220</name>
    <name evidence="5" type="ORF">CFLV_08190</name>
</gene>
<evidence type="ECO:0000256" key="3">
    <source>
        <dbReference type="ARBA" id="ARBA00023163"/>
    </source>
</evidence>
<protein>
    <submittedName>
        <fullName evidence="6">DeoR family sugar metabolism transcriptional regulator</fullName>
    </submittedName>
    <submittedName>
        <fullName evidence="5">DeoR family transcriptional regulator</fullName>
    </submittedName>
</protein>
<organism evidence="5 7">
    <name type="scientific">Corynebacterium flavescens</name>
    <dbReference type="NCBI Taxonomy" id="28028"/>
    <lineage>
        <taxon>Bacteria</taxon>
        <taxon>Bacillati</taxon>
        <taxon>Actinomycetota</taxon>
        <taxon>Actinomycetes</taxon>
        <taxon>Mycobacteriales</taxon>
        <taxon>Corynebacteriaceae</taxon>
        <taxon>Corynebacterium</taxon>
    </lineage>
</organism>
<reference evidence="6 8" key="2">
    <citation type="submission" date="2019-06" db="EMBL/GenBank/DDBJ databases">
        <title>Whole genome shotgun sequence of Corynebacterium flavescens NBRC 14136.</title>
        <authorList>
            <person name="Hosoyama A."/>
            <person name="Uohara A."/>
            <person name="Ohji S."/>
            <person name="Ichikawa N."/>
        </authorList>
    </citation>
    <scope>NUCLEOTIDE SEQUENCE [LARGE SCALE GENOMIC DNA]</scope>
    <source>
        <strain evidence="6 8">NBRC 14136</strain>
    </source>
</reference>
<dbReference type="Gene3D" id="1.10.10.10">
    <property type="entry name" value="Winged helix-like DNA-binding domain superfamily/Winged helix DNA-binding domain"/>
    <property type="match status" value="1"/>
</dbReference>
<dbReference type="EMBL" id="BJNB01000055">
    <property type="protein sequence ID" value="GEB98827.1"/>
    <property type="molecule type" value="Genomic_DNA"/>
</dbReference>
<dbReference type="SUPFAM" id="SSF46785">
    <property type="entry name" value="Winged helix' DNA-binding domain"/>
    <property type="match status" value="1"/>
</dbReference>
<dbReference type="Proteomes" id="UP000185479">
    <property type="component" value="Chromosome"/>
</dbReference>
<dbReference type="Pfam" id="PF00455">
    <property type="entry name" value="DeoRC"/>
    <property type="match status" value="1"/>
</dbReference>
<dbReference type="InterPro" id="IPR018356">
    <property type="entry name" value="Tscrpt_reg_HTH_DeoR_CS"/>
</dbReference>
<dbReference type="Proteomes" id="UP000315353">
    <property type="component" value="Unassembled WGS sequence"/>
</dbReference>
<dbReference type="InterPro" id="IPR014036">
    <property type="entry name" value="DeoR-like_C"/>
</dbReference>
<dbReference type="PANTHER" id="PTHR30363:SF44">
    <property type="entry name" value="AGA OPERON TRANSCRIPTIONAL REPRESSOR-RELATED"/>
    <property type="match status" value="1"/>
</dbReference>
<evidence type="ECO:0000256" key="1">
    <source>
        <dbReference type="ARBA" id="ARBA00023015"/>
    </source>
</evidence>
<evidence type="ECO:0000259" key="4">
    <source>
        <dbReference type="PROSITE" id="PS51000"/>
    </source>
</evidence>
<evidence type="ECO:0000313" key="5">
    <source>
        <dbReference type="EMBL" id="APT87178.1"/>
    </source>
</evidence>
<dbReference type="InterPro" id="IPR001034">
    <property type="entry name" value="DeoR_HTH"/>
</dbReference>
<dbReference type="SMART" id="SM00420">
    <property type="entry name" value="HTH_DEOR"/>
    <property type="match status" value="1"/>
</dbReference>
<dbReference type="PROSITE" id="PS00894">
    <property type="entry name" value="HTH_DEOR_1"/>
    <property type="match status" value="1"/>
</dbReference>
<keyword evidence="2" id="KW-0238">DNA-binding</keyword>
<sequence length="277" mass="29781">MDDAAETRLGVDSRRAEILDRIRVERHARTEELARHFGVSPMTIHRDLEQLAEAGKLERIRGGARAIEEEFTERDVVIRRATNTAVKSALAQEVGTLIGKGDVVALDDSTTVEACLPFVLAAQPSGIITHSLKLMTVVSKSTPHLVLTGVGGRYVAATDSFLGTATCRAVDRLHASVTVVSTTCINGTGIYHPDEDAAITKASFVKLGTRKILVVDSSKFLNFGMHFVASLASFDDIVIDSNLSTAQSEQLRESGARIHLVDTPAPEPTLPTAAILK</sequence>
<proteinExistence type="predicted"/>
<dbReference type="PANTHER" id="PTHR30363">
    <property type="entry name" value="HTH-TYPE TRANSCRIPTIONAL REGULATOR SRLR-RELATED"/>
    <property type="match status" value="1"/>
</dbReference>
<evidence type="ECO:0000256" key="2">
    <source>
        <dbReference type="ARBA" id="ARBA00023125"/>
    </source>
</evidence>
<evidence type="ECO:0000313" key="7">
    <source>
        <dbReference type="Proteomes" id="UP000185479"/>
    </source>
</evidence>
<dbReference type="AlphaFoldDB" id="A0A1L7CMY2"/>
<keyword evidence="3" id="KW-0804">Transcription</keyword>